<accession>A0A9X1ZSN2</accession>
<dbReference type="Proteomes" id="UP001139521">
    <property type="component" value="Unassembled WGS sequence"/>
</dbReference>
<evidence type="ECO:0000256" key="1">
    <source>
        <dbReference type="ARBA" id="ARBA00004196"/>
    </source>
</evidence>
<dbReference type="AlphaFoldDB" id="A0A9X1ZSN2"/>
<dbReference type="InterPro" id="IPR050553">
    <property type="entry name" value="Thioredoxin_ResA/DsbE_sf"/>
</dbReference>
<dbReference type="GO" id="GO:0030313">
    <property type="term" value="C:cell envelope"/>
    <property type="evidence" value="ECO:0007669"/>
    <property type="project" value="UniProtKB-SubCell"/>
</dbReference>
<evidence type="ECO:0000259" key="6">
    <source>
        <dbReference type="PROSITE" id="PS51352"/>
    </source>
</evidence>
<dbReference type="PROSITE" id="PS51352">
    <property type="entry name" value="THIOREDOXIN_2"/>
    <property type="match status" value="1"/>
</dbReference>
<proteinExistence type="predicted"/>
<dbReference type="Pfam" id="PF13905">
    <property type="entry name" value="Thioredoxin_8"/>
    <property type="match status" value="1"/>
</dbReference>
<evidence type="ECO:0000256" key="4">
    <source>
        <dbReference type="ARBA" id="ARBA00023284"/>
    </source>
</evidence>
<keyword evidence="4" id="KW-0676">Redox-active center</keyword>
<reference evidence="7" key="1">
    <citation type="submission" date="2022-01" db="EMBL/GenBank/DDBJ databases">
        <title>Genome sequencing of Zunongwangia sp. M21534 genome.</title>
        <authorList>
            <person name="Chen Y."/>
            <person name="Dong C."/>
            <person name="Shao Z."/>
        </authorList>
    </citation>
    <scope>NUCLEOTIDE SEQUENCE</scope>
    <source>
        <strain evidence="7">MCCC M21534</strain>
    </source>
</reference>
<dbReference type="PANTHER" id="PTHR42852:SF6">
    <property type="entry name" value="THIOL:DISULFIDE INTERCHANGE PROTEIN DSBE"/>
    <property type="match status" value="1"/>
</dbReference>
<feature type="chain" id="PRO_5040942968" evidence="5">
    <location>
        <begin position="22"/>
        <end position="746"/>
    </location>
</feature>
<evidence type="ECO:0000313" key="8">
    <source>
        <dbReference type="Proteomes" id="UP001139521"/>
    </source>
</evidence>
<evidence type="ECO:0000256" key="2">
    <source>
        <dbReference type="ARBA" id="ARBA00022748"/>
    </source>
</evidence>
<dbReference type="EMBL" id="JAKHSK010000011">
    <property type="protein sequence ID" value="MCL6218470.1"/>
    <property type="molecule type" value="Genomic_DNA"/>
</dbReference>
<keyword evidence="2" id="KW-0201">Cytochrome c-type biogenesis</keyword>
<feature type="signal peptide" evidence="5">
    <location>
        <begin position="1"/>
        <end position="21"/>
    </location>
</feature>
<name>A0A9X1ZSN2_9FLAO</name>
<dbReference type="InterPro" id="IPR036249">
    <property type="entry name" value="Thioredoxin-like_sf"/>
</dbReference>
<gene>
    <name evidence="7" type="ORF">L1967_09195</name>
</gene>
<keyword evidence="5" id="KW-0732">Signal</keyword>
<evidence type="ECO:0000313" key="7">
    <source>
        <dbReference type="EMBL" id="MCL6218470.1"/>
    </source>
</evidence>
<comment type="caution">
    <text evidence="7">The sequence shown here is derived from an EMBL/GenBank/DDBJ whole genome shotgun (WGS) entry which is preliminary data.</text>
</comment>
<dbReference type="InterPro" id="IPR012336">
    <property type="entry name" value="Thioredoxin-like_fold"/>
</dbReference>
<organism evidence="7 8">
    <name type="scientific">Zunongwangia pacifica</name>
    <dbReference type="NCBI Taxonomy" id="2911062"/>
    <lineage>
        <taxon>Bacteria</taxon>
        <taxon>Pseudomonadati</taxon>
        <taxon>Bacteroidota</taxon>
        <taxon>Flavobacteriia</taxon>
        <taxon>Flavobacteriales</taxon>
        <taxon>Flavobacteriaceae</taxon>
        <taxon>Zunongwangia</taxon>
    </lineage>
</organism>
<evidence type="ECO:0000256" key="3">
    <source>
        <dbReference type="ARBA" id="ARBA00023157"/>
    </source>
</evidence>
<evidence type="ECO:0000256" key="5">
    <source>
        <dbReference type="SAM" id="SignalP"/>
    </source>
</evidence>
<dbReference type="InterPro" id="IPR013766">
    <property type="entry name" value="Thioredoxin_domain"/>
</dbReference>
<feature type="domain" description="Thioredoxin" evidence="6">
    <location>
        <begin position="576"/>
        <end position="739"/>
    </location>
</feature>
<dbReference type="CDD" id="cd02966">
    <property type="entry name" value="TlpA_like_family"/>
    <property type="match status" value="1"/>
</dbReference>
<sequence>MKIITFTALFFSLLISSLCNAQANLQVIENPAYEATTSGITHISRIERTPQVTRVTIHSKFVPGWWVNFTKDTYLKDVATDKMYRIKEVIGAEFDEKLWTPDSGEQFTELIFEPLPASTQKIDYVDGQSTLFGVSLTKSASKTTNEVPSDVMSWIQDEVSKSDRALAGFESPDFFKREMAHVVGYIKGYDPRLGFETGIIYISNELTREEYPTVVEIATDGRFEAQIPMVQPAETFMVIDEEGFNFYLEPGTSLGLILDWKEFLLADRYRDRRYEFKDIEFYGPLAKINRELNAFSPIRPDYREEFQKWVGTLAPLDFQTKILDLYAQNEAKLDTYLAENKISQKAENFLKANIKLISSTDMFDYVDRRDYLKRNDTTNAILKLKIPDSYYENMKALLPVNEPAAIATNQYSTLINRLEFADLFSKVEHGSQLGRSRKPEKTLLEYFEEEGIALEEKYRELLKPIAKDQSSSLDSLEQINLAKEFNEKYKTQIQAHFKKYVEAPPEDRARDVLNTWMKKDSLMVKDLGIKRGLASDIIKVRSLKFWFEFWGKETSDLVWARLKQDLANPFLKAEGQRMYEKAYPAELPDNQTLADKDIMDPQTFKEKTLILPEGKGTTAFRNITDPFKGKIVFIDFWATSCGPCVATIKRMKETREKYKDNPDFDFVFITDQSQSPQKTYDQFIAEQELEHVYRVDQSTYHRFRDLFSFNGIPRYIVLDKTGNVVDTDFAMHSFDSKLPKILDKYK</sequence>
<comment type="subcellular location">
    <subcellularLocation>
        <location evidence="1">Cell envelope</location>
    </subcellularLocation>
</comment>
<dbReference type="GO" id="GO:0017004">
    <property type="term" value="P:cytochrome complex assembly"/>
    <property type="evidence" value="ECO:0007669"/>
    <property type="project" value="UniProtKB-KW"/>
</dbReference>
<keyword evidence="3" id="KW-1015">Disulfide bond</keyword>
<dbReference type="PANTHER" id="PTHR42852">
    <property type="entry name" value="THIOL:DISULFIDE INTERCHANGE PROTEIN DSBE"/>
    <property type="match status" value="1"/>
</dbReference>
<dbReference type="Gene3D" id="3.40.30.10">
    <property type="entry name" value="Glutaredoxin"/>
    <property type="match status" value="1"/>
</dbReference>
<keyword evidence="8" id="KW-1185">Reference proteome</keyword>
<dbReference type="SUPFAM" id="SSF52833">
    <property type="entry name" value="Thioredoxin-like"/>
    <property type="match status" value="1"/>
</dbReference>
<dbReference type="RefSeq" id="WP_249601367.1">
    <property type="nucleotide sequence ID" value="NZ_JAKHSK010000011.1"/>
</dbReference>
<protein>
    <submittedName>
        <fullName evidence="7">TlpA family protein disulfide reductase</fullName>
    </submittedName>
</protein>